<dbReference type="Gene3D" id="3.30.200.20">
    <property type="entry name" value="Phosphorylase Kinase, domain 1"/>
    <property type="match status" value="1"/>
</dbReference>
<evidence type="ECO:0000259" key="2">
    <source>
        <dbReference type="PROSITE" id="PS50011"/>
    </source>
</evidence>
<evidence type="ECO:0000313" key="4">
    <source>
        <dbReference type="Proteomes" id="UP001445076"/>
    </source>
</evidence>
<dbReference type="Gene3D" id="1.10.510.10">
    <property type="entry name" value="Transferase(Phosphotransferase) domain 1"/>
    <property type="match status" value="1"/>
</dbReference>
<dbReference type="GO" id="GO:0004674">
    <property type="term" value="F:protein serine/threonine kinase activity"/>
    <property type="evidence" value="ECO:0007669"/>
    <property type="project" value="TreeGrafter"/>
</dbReference>
<dbReference type="GO" id="GO:0005524">
    <property type="term" value="F:ATP binding"/>
    <property type="evidence" value="ECO:0007669"/>
    <property type="project" value="InterPro"/>
</dbReference>
<proteinExistence type="predicted"/>
<dbReference type="PROSITE" id="PS50011">
    <property type="entry name" value="PROTEIN_KINASE_DOM"/>
    <property type="match status" value="1"/>
</dbReference>
<feature type="region of interest" description="Disordered" evidence="1">
    <location>
        <begin position="1"/>
        <end position="25"/>
    </location>
</feature>
<feature type="domain" description="Protein kinase" evidence="2">
    <location>
        <begin position="82"/>
        <end position="305"/>
    </location>
</feature>
<evidence type="ECO:0000313" key="3">
    <source>
        <dbReference type="EMBL" id="KAK8718738.1"/>
    </source>
</evidence>
<dbReference type="PANTHER" id="PTHR44329">
    <property type="entry name" value="SERINE/THREONINE-PROTEIN KINASE TNNI3K-RELATED"/>
    <property type="match status" value="1"/>
</dbReference>
<dbReference type="InterPro" id="IPR000719">
    <property type="entry name" value="Prot_kinase_dom"/>
</dbReference>
<dbReference type="SUPFAM" id="SSF56112">
    <property type="entry name" value="Protein kinase-like (PK-like)"/>
    <property type="match status" value="1"/>
</dbReference>
<feature type="compositionally biased region" description="Polar residues" evidence="1">
    <location>
        <begin position="1"/>
        <end position="11"/>
    </location>
</feature>
<dbReference type="InterPro" id="IPR051681">
    <property type="entry name" value="Ser/Thr_Kinases-Pseudokinases"/>
</dbReference>
<comment type="caution">
    <text evidence="3">The sequence shown here is derived from an EMBL/GenBank/DDBJ whole genome shotgun (WGS) entry which is preliminary data.</text>
</comment>
<accession>A0AAW0VND9</accession>
<organism evidence="3 4">
    <name type="scientific">Cherax quadricarinatus</name>
    <name type="common">Australian red claw crayfish</name>
    <dbReference type="NCBI Taxonomy" id="27406"/>
    <lineage>
        <taxon>Eukaryota</taxon>
        <taxon>Metazoa</taxon>
        <taxon>Ecdysozoa</taxon>
        <taxon>Arthropoda</taxon>
        <taxon>Crustacea</taxon>
        <taxon>Multicrustacea</taxon>
        <taxon>Malacostraca</taxon>
        <taxon>Eumalacostraca</taxon>
        <taxon>Eucarida</taxon>
        <taxon>Decapoda</taxon>
        <taxon>Pleocyemata</taxon>
        <taxon>Astacidea</taxon>
        <taxon>Parastacoidea</taxon>
        <taxon>Parastacidae</taxon>
        <taxon>Cherax</taxon>
    </lineage>
</organism>
<protein>
    <recommendedName>
        <fullName evidence="2">Protein kinase domain-containing protein</fullName>
    </recommendedName>
</protein>
<evidence type="ECO:0000256" key="1">
    <source>
        <dbReference type="SAM" id="MobiDB-lite"/>
    </source>
</evidence>
<dbReference type="Pfam" id="PF00069">
    <property type="entry name" value="Pkinase"/>
    <property type="match status" value="1"/>
</dbReference>
<reference evidence="3 4" key="1">
    <citation type="journal article" date="2024" name="BMC Genomics">
        <title>Genome assembly of redclaw crayfish (Cherax quadricarinatus) provides insights into its immune adaptation and hypoxia tolerance.</title>
        <authorList>
            <person name="Liu Z."/>
            <person name="Zheng J."/>
            <person name="Li H."/>
            <person name="Fang K."/>
            <person name="Wang S."/>
            <person name="He J."/>
            <person name="Zhou D."/>
            <person name="Weng S."/>
            <person name="Chi M."/>
            <person name="Gu Z."/>
            <person name="He J."/>
            <person name="Li F."/>
            <person name="Wang M."/>
        </authorList>
    </citation>
    <scope>NUCLEOTIDE SEQUENCE [LARGE SCALE GENOMIC DNA]</scope>
    <source>
        <strain evidence="3">ZL_2023a</strain>
    </source>
</reference>
<dbReference type="SMART" id="SM00220">
    <property type="entry name" value="S_TKc"/>
    <property type="match status" value="1"/>
</dbReference>
<keyword evidence="4" id="KW-1185">Reference proteome</keyword>
<gene>
    <name evidence="3" type="ORF">OTU49_014511</name>
</gene>
<dbReference type="Proteomes" id="UP001445076">
    <property type="component" value="Unassembled WGS sequence"/>
</dbReference>
<dbReference type="EMBL" id="JARKIK010004412">
    <property type="protein sequence ID" value="KAK8718738.1"/>
    <property type="molecule type" value="Genomic_DNA"/>
</dbReference>
<dbReference type="CDD" id="cd00180">
    <property type="entry name" value="PKc"/>
    <property type="match status" value="1"/>
</dbReference>
<sequence>MAAQDFSQQNQKDLKRVRWESVHEDRKDSCKRVRLQPEHNVSKQEQTMPVPQTKFVECLQDICRELEFNVLGPLMHNFLFNSESCKMLGSGTYGTCYLASVSSSRWVTKSCQGSSMCVRSLVQEMRALHALQDIPGVQKIIAVCPEYLTIVTEYAGDTLETLTKKRVLSRLHTLEILSQVCNILIGIHSHGWIHLDIKANNICIKRTREGLRVTIIDYGLAVPLGHKVNFPDVAKAHHIAPEVLRNQPATAQADYFSIARLITYLEILCNCELQVWIQQALFMDVNRRPNLKVLQELLRSAINKH</sequence>
<name>A0AAW0VND9_CHEQU</name>
<dbReference type="InterPro" id="IPR011009">
    <property type="entry name" value="Kinase-like_dom_sf"/>
</dbReference>
<dbReference type="AlphaFoldDB" id="A0AAW0VND9"/>
<feature type="compositionally biased region" description="Basic and acidic residues" evidence="1">
    <location>
        <begin position="12"/>
        <end position="25"/>
    </location>
</feature>